<evidence type="ECO:0000256" key="3">
    <source>
        <dbReference type="ARBA" id="ARBA00022801"/>
    </source>
</evidence>
<organism evidence="6">
    <name type="scientific">mine drainage metagenome</name>
    <dbReference type="NCBI Taxonomy" id="410659"/>
    <lineage>
        <taxon>unclassified sequences</taxon>
        <taxon>metagenomes</taxon>
        <taxon>ecological metagenomes</taxon>
    </lineage>
</organism>
<dbReference type="PRINTS" id="PR00834">
    <property type="entry name" value="PROTEASES2C"/>
</dbReference>
<evidence type="ECO:0000313" key="6">
    <source>
        <dbReference type="EMBL" id="OIQ82728.1"/>
    </source>
</evidence>
<comment type="similarity">
    <text evidence="1">Belongs to the peptidase S1C family.</text>
</comment>
<gene>
    <name evidence="6" type="primary">degQ_6</name>
    <name evidence="6" type="ORF">GALL_354710</name>
</gene>
<dbReference type="PROSITE" id="PS50106">
    <property type="entry name" value="PDZ"/>
    <property type="match status" value="1"/>
</dbReference>
<dbReference type="EMBL" id="MLJW01000772">
    <property type="protein sequence ID" value="OIQ82728.1"/>
    <property type="molecule type" value="Genomic_DNA"/>
</dbReference>
<dbReference type="InterPro" id="IPR001940">
    <property type="entry name" value="Peptidase_S1C"/>
</dbReference>
<dbReference type="FunFam" id="2.40.10.10:FF:000001">
    <property type="entry name" value="Periplasmic serine protease DegS"/>
    <property type="match status" value="1"/>
</dbReference>
<dbReference type="Pfam" id="PF13180">
    <property type="entry name" value="PDZ_2"/>
    <property type="match status" value="1"/>
</dbReference>
<dbReference type="AlphaFoldDB" id="A0A1J5QGZ4"/>
<proteinExistence type="inferred from homology"/>
<keyword evidence="4" id="KW-0720">Serine protease</keyword>
<feature type="domain" description="PDZ" evidence="5">
    <location>
        <begin position="527"/>
        <end position="591"/>
    </location>
</feature>
<dbReference type="InterPro" id="IPR036034">
    <property type="entry name" value="PDZ_sf"/>
</dbReference>
<keyword evidence="2 6" id="KW-0645">Protease</keyword>
<sequence>MVMASGASGGVVDVDMEVLEVELRGQMSAQRLHAVALGGVVAAGQIGEPGLACAVHGRLGDLAAEVGVGAGGRGLLDPALRGAGAPGQAADRSSRVADEQRRAAQRALDRRRQLGQRRAARCAADHAQRVAAEARVDFPAQARGQLRVVAELGVGVERQVVGVQVDVGAEQRGQPPSLRAEHARVLAAPEPAVVHEQRVGAQRHGALDQRQAGGDAADDALDARTPLDLQAVWAIIVEGVDTQEIVQIGGQAFAFDHGALELMRRLWLIFAQAVTVVAAALFVLRGVAPSWLAPRVTVVREIQAPSRTASAAPRLVDAPGTAVSFAAAAQRAMPAVVAVTSTRPPSVRQRRLFGDTVPTVGLGSGVIVSADGYVLTNDHVVDGASRIVVKLADHREARARVVGLDPDTDLAVLHIDLDHLPTLAFADDKRARVGDVVLAIGYPFGVGQTVTQGIVSALGRNELGINTYENFIQTDAAINPGNSGGALVDMRGQLLGINTAIFSRSGGSLGIGFAVPASIARNVMQQLIATGHVLRGWIGVAPRDLSSREAAALHLDEGVRIAAVLRNGPAAHAGMRAGDVVLEIDGRRVRDTGDLLNAVAALRPQAQATLRVLRDGSTRELQLTVGLRPASADRDRGWQDGHS</sequence>
<dbReference type="InterPro" id="IPR009003">
    <property type="entry name" value="Peptidase_S1_PA"/>
</dbReference>
<dbReference type="PANTHER" id="PTHR43343:SF3">
    <property type="entry name" value="PROTEASE DO-LIKE 8, CHLOROPLASTIC"/>
    <property type="match status" value="1"/>
</dbReference>
<evidence type="ECO:0000259" key="5">
    <source>
        <dbReference type="PROSITE" id="PS50106"/>
    </source>
</evidence>
<reference evidence="6" key="1">
    <citation type="submission" date="2016-10" db="EMBL/GenBank/DDBJ databases">
        <title>Sequence of Gallionella enrichment culture.</title>
        <authorList>
            <person name="Poehlein A."/>
            <person name="Muehling M."/>
            <person name="Daniel R."/>
        </authorList>
    </citation>
    <scope>NUCLEOTIDE SEQUENCE</scope>
</reference>
<dbReference type="Gene3D" id="2.40.10.120">
    <property type="match status" value="1"/>
</dbReference>
<dbReference type="SUPFAM" id="SSF50156">
    <property type="entry name" value="PDZ domain-like"/>
    <property type="match status" value="1"/>
</dbReference>
<accession>A0A1J5QGZ4</accession>
<dbReference type="SUPFAM" id="SSF50494">
    <property type="entry name" value="Trypsin-like serine proteases"/>
    <property type="match status" value="1"/>
</dbReference>
<name>A0A1J5QGZ4_9ZZZZ</name>
<evidence type="ECO:0000256" key="1">
    <source>
        <dbReference type="ARBA" id="ARBA00010541"/>
    </source>
</evidence>
<evidence type="ECO:0000256" key="4">
    <source>
        <dbReference type="ARBA" id="ARBA00022825"/>
    </source>
</evidence>
<dbReference type="SMART" id="SM00228">
    <property type="entry name" value="PDZ"/>
    <property type="match status" value="1"/>
</dbReference>
<dbReference type="GO" id="GO:0004252">
    <property type="term" value="F:serine-type endopeptidase activity"/>
    <property type="evidence" value="ECO:0007669"/>
    <property type="project" value="InterPro"/>
</dbReference>
<dbReference type="Gene3D" id="2.30.42.10">
    <property type="match status" value="1"/>
</dbReference>
<dbReference type="Pfam" id="PF13365">
    <property type="entry name" value="Trypsin_2"/>
    <property type="match status" value="1"/>
</dbReference>
<dbReference type="PANTHER" id="PTHR43343">
    <property type="entry name" value="PEPTIDASE S12"/>
    <property type="match status" value="1"/>
</dbReference>
<dbReference type="GO" id="GO:0006508">
    <property type="term" value="P:proteolysis"/>
    <property type="evidence" value="ECO:0007669"/>
    <property type="project" value="UniProtKB-KW"/>
</dbReference>
<keyword evidence="3 6" id="KW-0378">Hydrolase</keyword>
<dbReference type="EC" id="3.4.21.107" evidence="6"/>
<evidence type="ECO:0000256" key="2">
    <source>
        <dbReference type="ARBA" id="ARBA00022670"/>
    </source>
</evidence>
<comment type="caution">
    <text evidence="6">The sequence shown here is derived from an EMBL/GenBank/DDBJ whole genome shotgun (WGS) entry which is preliminary data.</text>
</comment>
<dbReference type="InterPro" id="IPR001478">
    <property type="entry name" value="PDZ"/>
</dbReference>
<protein>
    <submittedName>
        <fullName evidence="6">Periplasmic pH-dependent serine endoprotease DegQ</fullName>
        <ecNumber evidence="6">3.4.21.107</ecNumber>
    </submittedName>
</protein>
<dbReference type="InterPro" id="IPR051201">
    <property type="entry name" value="Chloro_Bact_Ser_Proteases"/>
</dbReference>